<dbReference type="PROSITE" id="PS00041">
    <property type="entry name" value="HTH_ARAC_FAMILY_1"/>
    <property type="match status" value="1"/>
</dbReference>
<dbReference type="Gene3D" id="1.10.10.60">
    <property type="entry name" value="Homeodomain-like"/>
    <property type="match status" value="1"/>
</dbReference>
<dbReference type="Proteomes" id="UP000076857">
    <property type="component" value="Chromosome"/>
</dbReference>
<dbReference type="GO" id="GO:0009893">
    <property type="term" value="P:positive regulation of metabolic process"/>
    <property type="evidence" value="ECO:0007669"/>
    <property type="project" value="UniProtKB-ARBA"/>
</dbReference>
<dbReference type="GO" id="GO:0003700">
    <property type="term" value="F:DNA-binding transcription factor activity"/>
    <property type="evidence" value="ECO:0007669"/>
    <property type="project" value="InterPro"/>
</dbReference>
<accession>A0AAP9N158</accession>
<reference evidence="5 6" key="1">
    <citation type="submission" date="2016-04" db="EMBL/GenBank/DDBJ databases">
        <authorList>
            <person name="Qiu J."/>
        </authorList>
    </citation>
    <scope>NUCLEOTIDE SEQUENCE [LARGE SCALE GENOMIC DNA]</scope>
    <source>
        <strain evidence="5 6">JQ581</strain>
    </source>
</reference>
<dbReference type="Pfam" id="PF12833">
    <property type="entry name" value="HTH_18"/>
    <property type="match status" value="1"/>
</dbReference>
<evidence type="ECO:0000259" key="4">
    <source>
        <dbReference type="PROSITE" id="PS01124"/>
    </source>
</evidence>
<organism evidence="5 6">
    <name type="scientific">Pseudomonas putida</name>
    <name type="common">Arthrobacter siderocapsulatus</name>
    <dbReference type="NCBI Taxonomy" id="303"/>
    <lineage>
        <taxon>Bacteria</taxon>
        <taxon>Pseudomonadati</taxon>
        <taxon>Pseudomonadota</taxon>
        <taxon>Gammaproteobacteria</taxon>
        <taxon>Pseudomonadales</taxon>
        <taxon>Pseudomonadaceae</taxon>
        <taxon>Pseudomonas</taxon>
    </lineage>
</organism>
<keyword evidence="1" id="KW-0805">Transcription regulation</keyword>
<protein>
    <submittedName>
        <fullName evidence="5">Helix-turn-helix transcriptional regulator</fullName>
    </submittedName>
</protein>
<evidence type="ECO:0000256" key="2">
    <source>
        <dbReference type="ARBA" id="ARBA00023125"/>
    </source>
</evidence>
<keyword evidence="3" id="KW-0804">Transcription</keyword>
<keyword evidence="2" id="KW-0238">DNA-binding</keyword>
<sequence length="271" mass="29948">MEPRIIIRQGVGIAAGILQNQELEFKRLFVEQPVLIVVERGIKALRWSGGEYLIRAGEAIAIAGGQSVDITNRLAEDGSYCARWLVWDSALVTAYAEAHLQQTVIPNAMPITQGGAEFSTAYQRALQAIEDATIPMDIARHRVSELLLWIGMSGGRFEQPQALTLTVKIRRFLSQDLAGGWSPQRVASAFAMSEATLRRKLADEATTLTEILVDARMSLALKLLQSTALPVSQVAMSVGYQTHSQFSVRFRHRFGFAPTAIRRKCDALTKH</sequence>
<dbReference type="PROSITE" id="PS01124">
    <property type="entry name" value="HTH_ARAC_FAMILY_2"/>
    <property type="match status" value="1"/>
</dbReference>
<dbReference type="GO" id="GO:0005829">
    <property type="term" value="C:cytosol"/>
    <property type="evidence" value="ECO:0007669"/>
    <property type="project" value="TreeGrafter"/>
</dbReference>
<dbReference type="SMART" id="SM00342">
    <property type="entry name" value="HTH_ARAC"/>
    <property type="match status" value="1"/>
</dbReference>
<name>A0AAP9N158_PSEPU</name>
<evidence type="ECO:0000256" key="3">
    <source>
        <dbReference type="ARBA" id="ARBA00023163"/>
    </source>
</evidence>
<dbReference type="InterPro" id="IPR018060">
    <property type="entry name" value="HTH_AraC"/>
</dbReference>
<dbReference type="AlphaFoldDB" id="A0AAP9N158"/>
<evidence type="ECO:0000256" key="1">
    <source>
        <dbReference type="ARBA" id="ARBA00023015"/>
    </source>
</evidence>
<evidence type="ECO:0000313" key="5">
    <source>
        <dbReference type="EMBL" id="QJQ11555.1"/>
    </source>
</evidence>
<feature type="domain" description="HTH araC/xylS-type" evidence="4">
    <location>
        <begin position="167"/>
        <end position="264"/>
    </location>
</feature>
<dbReference type="PANTHER" id="PTHR47894:SF4">
    <property type="entry name" value="HTH-TYPE TRANSCRIPTIONAL REGULATOR GADX"/>
    <property type="match status" value="1"/>
</dbReference>
<dbReference type="InterPro" id="IPR009057">
    <property type="entry name" value="Homeodomain-like_sf"/>
</dbReference>
<gene>
    <name evidence="5" type="ORF">A3L25_019805</name>
</gene>
<dbReference type="InterPro" id="IPR018062">
    <property type="entry name" value="HTH_AraC-typ_CS"/>
</dbReference>
<dbReference type="EMBL" id="CP050951">
    <property type="protein sequence ID" value="QJQ11555.1"/>
    <property type="molecule type" value="Genomic_DNA"/>
</dbReference>
<evidence type="ECO:0000313" key="6">
    <source>
        <dbReference type="Proteomes" id="UP000076857"/>
    </source>
</evidence>
<dbReference type="RefSeq" id="WP_063422720.1">
    <property type="nucleotide sequence ID" value="NZ_CP050951.1"/>
</dbReference>
<reference evidence="5 6" key="2">
    <citation type="submission" date="2020-04" db="EMBL/GenBank/DDBJ databases">
        <title>Complete genome sequence of Pseudomonas putida strain JQ581.</title>
        <authorList>
            <person name="Mu Y."/>
        </authorList>
    </citation>
    <scope>NUCLEOTIDE SEQUENCE [LARGE SCALE GENOMIC DNA]</scope>
    <source>
        <strain evidence="5 6">JQ581</strain>
    </source>
</reference>
<dbReference type="SUPFAM" id="SSF46689">
    <property type="entry name" value="Homeodomain-like"/>
    <property type="match status" value="1"/>
</dbReference>
<dbReference type="PANTHER" id="PTHR47894">
    <property type="entry name" value="HTH-TYPE TRANSCRIPTIONAL REGULATOR GADX"/>
    <property type="match status" value="1"/>
</dbReference>
<dbReference type="GO" id="GO:0000976">
    <property type="term" value="F:transcription cis-regulatory region binding"/>
    <property type="evidence" value="ECO:0007669"/>
    <property type="project" value="TreeGrafter"/>
</dbReference>
<proteinExistence type="predicted"/>